<dbReference type="RefSeq" id="WP_367778235.1">
    <property type="nucleotide sequence ID" value="NZ_JBFMIA010000002.1"/>
</dbReference>
<proteinExistence type="predicted"/>
<accession>A0ABV3Q0L9</accession>
<organism evidence="1 2">
    <name type="scientific">Jeotgalibacillus marinus</name>
    <dbReference type="NCBI Taxonomy" id="86667"/>
    <lineage>
        <taxon>Bacteria</taxon>
        <taxon>Bacillati</taxon>
        <taxon>Bacillota</taxon>
        <taxon>Bacilli</taxon>
        <taxon>Bacillales</taxon>
        <taxon>Caryophanaceae</taxon>
        <taxon>Jeotgalibacillus</taxon>
    </lineage>
</organism>
<name>A0ABV3Q0L9_9BACL</name>
<evidence type="ECO:0000313" key="1">
    <source>
        <dbReference type="EMBL" id="MEW9500887.1"/>
    </source>
</evidence>
<dbReference type="Proteomes" id="UP001556040">
    <property type="component" value="Unassembled WGS sequence"/>
</dbReference>
<protein>
    <submittedName>
        <fullName evidence="1">Uncharacterized protein</fullName>
    </submittedName>
</protein>
<dbReference type="InterPro" id="IPR008930">
    <property type="entry name" value="Terpenoid_cyclase/PrenylTrfase"/>
</dbReference>
<comment type="caution">
    <text evidence="1">The sequence shown here is derived from an EMBL/GenBank/DDBJ whole genome shotgun (WGS) entry which is preliminary data.</text>
</comment>
<dbReference type="EMBL" id="JBFMIA010000002">
    <property type="protein sequence ID" value="MEW9500887.1"/>
    <property type="molecule type" value="Genomic_DNA"/>
</dbReference>
<keyword evidence="2" id="KW-1185">Reference proteome</keyword>
<gene>
    <name evidence="1" type="ORF">AB1471_03610</name>
</gene>
<dbReference type="SUPFAM" id="SSF48239">
    <property type="entry name" value="Terpenoid cyclases/Protein prenyltransferases"/>
    <property type="match status" value="1"/>
</dbReference>
<evidence type="ECO:0000313" key="2">
    <source>
        <dbReference type="Proteomes" id="UP001556040"/>
    </source>
</evidence>
<reference evidence="1 2" key="1">
    <citation type="journal article" date="1979" name="Int. J. Syst. Evol. Microbiol.">
        <title>Bacillus globisporus subsp. marinus subsp. nov.</title>
        <authorList>
            <person name="Liu H."/>
        </authorList>
    </citation>
    <scope>NUCLEOTIDE SEQUENCE [LARGE SCALE GENOMIC DNA]</scope>
    <source>
        <strain evidence="1 2">DSM 1297</strain>
    </source>
</reference>
<sequence>MNVLTKHLSTKQITAIHLFLQRDAREVDRAFHLYRQGEGSYEEVIQALQAFQNQDGGFGRALEPDSRLLDSSVLNTTVALQYLVQLPVRGDHPMVKKALDYLSLQFDSVHKKWPIVPVTINNVPRAPWWNVNEETGETGFEKTPGNPAAEIVGYFHFYRDYVPQDLIEKSQLMVMKRWDEMTDWETHEVQCYYRLAELTDDNEIKQRIIEKMKQNLDNIFTLTPEQWLGYGLQPVAIINQTSSPLYNELEEIVEENAYWLAEQLTKDGYWEPSWEWGQYPLEWEQAKKEWRSFLTVKACHPSKFEM</sequence>